<evidence type="ECO:0000259" key="17">
    <source>
        <dbReference type="Pfam" id="PF08033"/>
    </source>
</evidence>
<evidence type="ECO:0000256" key="10">
    <source>
        <dbReference type="ARBA" id="ARBA00023034"/>
    </source>
</evidence>
<dbReference type="PANTHER" id="PTHR13803">
    <property type="entry name" value="SEC24-RELATED PROTEIN"/>
    <property type="match status" value="1"/>
</dbReference>
<feature type="domain" description="Sec23/Sec24 beta-sandwich" evidence="17">
    <location>
        <begin position="530"/>
        <end position="612"/>
    </location>
</feature>
<keyword evidence="19" id="KW-1185">Reference proteome</keyword>
<evidence type="ECO:0000259" key="15">
    <source>
        <dbReference type="Pfam" id="PF04811"/>
    </source>
</evidence>
<dbReference type="InterPro" id="IPR041742">
    <property type="entry name" value="Sec24-like_trunk_dom"/>
</dbReference>
<evidence type="ECO:0000256" key="1">
    <source>
        <dbReference type="ARBA" id="ARBA00004394"/>
    </source>
</evidence>
<organism evidence="18 19">
    <name type="scientific">Maudiozyma humilis</name>
    <name type="common">Sour dough yeast</name>
    <name type="synonym">Kazachstania humilis</name>
    <dbReference type="NCBI Taxonomy" id="51915"/>
    <lineage>
        <taxon>Eukaryota</taxon>
        <taxon>Fungi</taxon>
        <taxon>Dikarya</taxon>
        <taxon>Ascomycota</taxon>
        <taxon>Saccharomycotina</taxon>
        <taxon>Saccharomycetes</taxon>
        <taxon>Saccharomycetales</taxon>
        <taxon>Saccharomycetaceae</taxon>
        <taxon>Maudiozyma</taxon>
    </lineage>
</organism>
<dbReference type="SUPFAM" id="SSF82754">
    <property type="entry name" value="C-terminal, gelsolin-like domain of Sec23/24"/>
    <property type="match status" value="1"/>
</dbReference>
<evidence type="ECO:0000256" key="7">
    <source>
        <dbReference type="ARBA" id="ARBA00022824"/>
    </source>
</evidence>
<dbReference type="GO" id="GO:0006886">
    <property type="term" value="P:intracellular protein transport"/>
    <property type="evidence" value="ECO:0007669"/>
    <property type="project" value="InterPro"/>
</dbReference>
<feature type="domain" description="Gelsolin-like" evidence="13">
    <location>
        <begin position="751"/>
        <end position="825"/>
    </location>
</feature>
<dbReference type="AlphaFoldDB" id="A0AAV5S146"/>
<dbReference type="InterPro" id="IPR012990">
    <property type="entry name" value="Beta-sandwich_Sec23_24"/>
</dbReference>
<dbReference type="FunFam" id="3.40.20.10:FF:000049">
    <property type="entry name" value="Vesicle coat component"/>
    <property type="match status" value="1"/>
</dbReference>
<sequence>MSHHPKKRVYAQQQFQMGAGSGTWQQGQAAQSPGFPPQGMNQPGMPVDQQIDQAANAMGNMNLGGQQMADPSAMYQQQQQQPAYGQQPTYGQQPAYGQPQQQQMGQQGAALQREVNQLYPVDLTSEIPPPISDLSLPPPPLMVPAQKMVVPSELANASPDYIRCTLNAMPKNNALLKKTKLPMALVIRPYQHLHDEINPPPITTDGLVTRCRRCRSYINPFITFIENGARWRCNFCRLANSFPAQFDKDAMTGAEMNRYDRNELRYGVTEFLAPQEYTVRQPPPSTYTFVLDVSQNAIRNGLLATTARTILESLDSLPNHDNRTRVAILCVDHALHYFSIPLDEDSDNIQMLDVCDIDEPFNPKPDSLIAPLIESRNNIEKALNLIPEIFQENLIAKFALGPALKSAFRLISGTGGKIIVASSTLPNIGEGQLQRRVEQGVANTSKESAQLLSCQDPFYKSFTIECSKAQISVDMFLASADYMDVASLSNLGRYTGGQTHFYPGFNAGNMHDVTKYTKEFSKNMAMDLSMEVVVRARGSSGIRMNSFYGHFFNRSSDLCAFSTLPRDQSYVFEMTMDDNLMQPFCYVQVAVLMSLNNSQRRIRIITMAIPTTESISEVYASADQLAMADYYTQKAISKAMNNSLDEARDTINKSVVDILSAFKKEVVSSNVPGGAPLRLCANLRMFPLLMNSLTKNMAFRSGVVPSDHRASALNYLESTPLPYLLKAIYPTVYSLHDMPDEAGLPDEDGSIVLPDAVNATASVFEKYGLFLIDNGVELFLWMGGDAVPQLVEDVFGQPNIFEIPIGKQELPVVEGSEFNEKLRNIVSKIREHDDVTTYQPLYIIFGPATNEPVGHNGSRELGSLRMWAQCMLVEDKIMNTLSYREFIQDVKGKVNK</sequence>
<dbReference type="InterPro" id="IPR036174">
    <property type="entry name" value="Znf_Sec23_Sec24_sf"/>
</dbReference>
<evidence type="ECO:0000259" key="13">
    <source>
        <dbReference type="Pfam" id="PF00626"/>
    </source>
</evidence>
<evidence type="ECO:0000256" key="5">
    <source>
        <dbReference type="ARBA" id="ARBA00022448"/>
    </source>
</evidence>
<dbReference type="GO" id="GO:0090110">
    <property type="term" value="P:COPII-coated vesicle cargo loading"/>
    <property type="evidence" value="ECO:0007669"/>
    <property type="project" value="TreeGrafter"/>
</dbReference>
<dbReference type="Pfam" id="PF04811">
    <property type="entry name" value="Sec23_trunk"/>
    <property type="match status" value="1"/>
</dbReference>
<keyword evidence="6" id="KW-0963">Cytoplasm</keyword>
<proteinExistence type="inferred from homology"/>
<keyword evidence="11" id="KW-0472">Membrane</keyword>
<evidence type="ECO:0000256" key="11">
    <source>
        <dbReference type="ARBA" id="ARBA00023136"/>
    </source>
</evidence>
<feature type="compositionally biased region" description="Polar residues" evidence="12">
    <location>
        <begin position="19"/>
        <end position="31"/>
    </location>
</feature>
<dbReference type="GO" id="GO:0030127">
    <property type="term" value="C:COPII vesicle coat"/>
    <property type="evidence" value="ECO:0007669"/>
    <property type="project" value="InterPro"/>
</dbReference>
<dbReference type="Pfam" id="PF04810">
    <property type="entry name" value="zf-Sec23_Sec24"/>
    <property type="match status" value="1"/>
</dbReference>
<dbReference type="Gene3D" id="1.20.120.730">
    <property type="entry name" value="Sec23/Sec24 helical domain"/>
    <property type="match status" value="1"/>
</dbReference>
<evidence type="ECO:0000256" key="6">
    <source>
        <dbReference type="ARBA" id="ARBA00022490"/>
    </source>
</evidence>
<dbReference type="FunFam" id="3.40.50.410:FF:000081">
    <property type="entry name" value="Vesicle coat component"/>
    <property type="match status" value="1"/>
</dbReference>
<dbReference type="InterPro" id="IPR006895">
    <property type="entry name" value="Znf_Sec23_Sec24"/>
</dbReference>
<evidence type="ECO:0000313" key="19">
    <source>
        <dbReference type="Proteomes" id="UP001377567"/>
    </source>
</evidence>
<dbReference type="GO" id="GO:0000139">
    <property type="term" value="C:Golgi membrane"/>
    <property type="evidence" value="ECO:0007669"/>
    <property type="project" value="UniProtKB-SubCell"/>
</dbReference>
<dbReference type="SUPFAM" id="SSF81995">
    <property type="entry name" value="beta-sandwich domain of Sec23/24"/>
    <property type="match status" value="1"/>
</dbReference>
<evidence type="ECO:0000256" key="9">
    <source>
        <dbReference type="ARBA" id="ARBA00022927"/>
    </source>
</evidence>
<feature type="compositionally biased region" description="Low complexity" evidence="12">
    <location>
        <begin position="75"/>
        <end position="109"/>
    </location>
</feature>
<feature type="region of interest" description="Disordered" evidence="12">
    <location>
        <begin position="61"/>
        <end position="109"/>
    </location>
</feature>
<dbReference type="Pfam" id="PF08033">
    <property type="entry name" value="Sec23_BS"/>
    <property type="match status" value="1"/>
</dbReference>
<keyword evidence="10" id="KW-0333">Golgi apparatus</keyword>
<dbReference type="Gene3D" id="2.60.40.1670">
    <property type="entry name" value="beta-sandwich domain of Sec23/24"/>
    <property type="match status" value="1"/>
</dbReference>
<dbReference type="GO" id="GO:0008270">
    <property type="term" value="F:zinc ion binding"/>
    <property type="evidence" value="ECO:0007669"/>
    <property type="project" value="InterPro"/>
</dbReference>
<dbReference type="Gene3D" id="2.30.30.380">
    <property type="entry name" value="Zn-finger domain of Sec23/24"/>
    <property type="match status" value="1"/>
</dbReference>
<feature type="region of interest" description="Disordered" evidence="12">
    <location>
        <begin position="19"/>
        <end position="47"/>
    </location>
</feature>
<dbReference type="InterPro" id="IPR006900">
    <property type="entry name" value="Sec23/24_helical_dom"/>
</dbReference>
<feature type="domain" description="Zinc finger Sec23/Sec24-type" evidence="14">
    <location>
        <begin position="209"/>
        <end position="245"/>
    </location>
</feature>
<keyword evidence="8" id="KW-0931">ER-Golgi transport</keyword>
<dbReference type="InterPro" id="IPR006896">
    <property type="entry name" value="Sec23/24_trunk_dom"/>
</dbReference>
<evidence type="ECO:0000256" key="3">
    <source>
        <dbReference type="ARBA" id="ARBA00004586"/>
    </source>
</evidence>
<reference evidence="18 19" key="1">
    <citation type="journal article" date="2023" name="Elife">
        <title>Identification of key yeast species and microbe-microbe interactions impacting larval growth of Drosophila in the wild.</title>
        <authorList>
            <person name="Mure A."/>
            <person name="Sugiura Y."/>
            <person name="Maeda R."/>
            <person name="Honda K."/>
            <person name="Sakurai N."/>
            <person name="Takahashi Y."/>
            <person name="Watada M."/>
            <person name="Katoh T."/>
            <person name="Gotoh A."/>
            <person name="Gotoh Y."/>
            <person name="Taniguchi I."/>
            <person name="Nakamura K."/>
            <person name="Hayashi T."/>
            <person name="Katayama T."/>
            <person name="Uemura T."/>
            <person name="Hattori Y."/>
        </authorList>
    </citation>
    <scope>NUCLEOTIDE SEQUENCE [LARGE SCALE GENOMIC DNA]</scope>
    <source>
        <strain evidence="18 19">KH-74</strain>
    </source>
</reference>
<dbReference type="InterPro" id="IPR036175">
    <property type="entry name" value="Sec23/24_helical_dom_sf"/>
</dbReference>
<comment type="similarity">
    <text evidence="4">Belongs to the SEC23/SEC24 family. SEC24 subfamily.</text>
</comment>
<dbReference type="SUPFAM" id="SSF81811">
    <property type="entry name" value="Helical domain of Sec23/24"/>
    <property type="match status" value="1"/>
</dbReference>
<gene>
    <name evidence="18" type="ORF">DAKH74_034170</name>
</gene>
<dbReference type="Gene3D" id="3.40.50.410">
    <property type="entry name" value="von Willebrand factor, type A domain"/>
    <property type="match status" value="1"/>
</dbReference>
<dbReference type="Gene3D" id="3.40.20.10">
    <property type="entry name" value="Severin"/>
    <property type="match status" value="1"/>
</dbReference>
<keyword evidence="5" id="KW-0813">Transport</keyword>
<keyword evidence="9" id="KW-0653">Protein transport</keyword>
<dbReference type="InterPro" id="IPR036180">
    <property type="entry name" value="Gelsolin-like_dom_sf"/>
</dbReference>
<dbReference type="InterPro" id="IPR007123">
    <property type="entry name" value="Gelsolin-like_dom"/>
</dbReference>
<dbReference type="Pfam" id="PF00626">
    <property type="entry name" value="Gelsolin"/>
    <property type="match status" value="1"/>
</dbReference>
<dbReference type="PANTHER" id="PTHR13803:SF39">
    <property type="entry name" value="SECRETORY 24AB, ISOFORM A"/>
    <property type="match status" value="1"/>
</dbReference>
<protein>
    <submittedName>
        <fullName evidence="18">COPII subunit</fullName>
    </submittedName>
</protein>
<dbReference type="GO" id="GO:0070971">
    <property type="term" value="C:endoplasmic reticulum exit site"/>
    <property type="evidence" value="ECO:0007669"/>
    <property type="project" value="TreeGrafter"/>
</dbReference>
<dbReference type="InterPro" id="IPR036465">
    <property type="entry name" value="vWFA_dom_sf"/>
</dbReference>
<dbReference type="GO" id="GO:0005789">
    <property type="term" value="C:endoplasmic reticulum membrane"/>
    <property type="evidence" value="ECO:0007669"/>
    <property type="project" value="UniProtKB-SubCell"/>
</dbReference>
<evidence type="ECO:0000259" key="14">
    <source>
        <dbReference type="Pfam" id="PF04810"/>
    </source>
</evidence>
<evidence type="ECO:0000256" key="4">
    <source>
        <dbReference type="ARBA" id="ARBA00008334"/>
    </source>
</evidence>
<dbReference type="SUPFAM" id="SSF53300">
    <property type="entry name" value="vWA-like"/>
    <property type="match status" value="1"/>
</dbReference>
<dbReference type="InterPro" id="IPR029006">
    <property type="entry name" value="ADF-H/Gelsolin-like_dom_sf"/>
</dbReference>
<evidence type="ECO:0000256" key="2">
    <source>
        <dbReference type="ARBA" id="ARBA00004496"/>
    </source>
</evidence>
<dbReference type="SUPFAM" id="SSF82919">
    <property type="entry name" value="Zn-finger domain of Sec23/24"/>
    <property type="match status" value="1"/>
</dbReference>
<feature type="domain" description="Sec23/Sec24 helical" evidence="16">
    <location>
        <begin position="623"/>
        <end position="725"/>
    </location>
</feature>
<name>A0AAV5S146_MAUHU</name>
<dbReference type="CDD" id="cd01479">
    <property type="entry name" value="Sec24-like"/>
    <property type="match status" value="1"/>
</dbReference>
<dbReference type="Proteomes" id="UP001377567">
    <property type="component" value="Unassembled WGS sequence"/>
</dbReference>
<dbReference type="InterPro" id="IPR050550">
    <property type="entry name" value="SEC23_SEC24_subfamily"/>
</dbReference>
<evidence type="ECO:0000259" key="16">
    <source>
        <dbReference type="Pfam" id="PF04815"/>
    </source>
</evidence>
<dbReference type="EMBL" id="BTGD01000010">
    <property type="protein sequence ID" value="GMM56801.1"/>
    <property type="molecule type" value="Genomic_DNA"/>
</dbReference>
<evidence type="ECO:0000256" key="8">
    <source>
        <dbReference type="ARBA" id="ARBA00022892"/>
    </source>
</evidence>
<keyword evidence="7" id="KW-0256">Endoplasmic reticulum</keyword>
<comment type="caution">
    <text evidence="18">The sequence shown here is derived from an EMBL/GenBank/DDBJ whole genome shotgun (WGS) entry which is preliminary data.</text>
</comment>
<evidence type="ECO:0000256" key="12">
    <source>
        <dbReference type="SAM" id="MobiDB-lite"/>
    </source>
</evidence>
<comment type="subcellular location">
    <subcellularLocation>
        <location evidence="2">Cytoplasm</location>
    </subcellularLocation>
    <subcellularLocation>
        <location evidence="3">Endoplasmic reticulum membrane</location>
    </subcellularLocation>
    <subcellularLocation>
        <location evidence="1">Golgi apparatus membrane</location>
    </subcellularLocation>
</comment>
<accession>A0AAV5S146</accession>
<feature type="domain" description="Sec23/Sec24 trunk" evidence="15">
    <location>
        <begin position="282"/>
        <end position="523"/>
    </location>
</feature>
<dbReference type="GO" id="GO:0000149">
    <property type="term" value="F:SNARE binding"/>
    <property type="evidence" value="ECO:0007669"/>
    <property type="project" value="TreeGrafter"/>
</dbReference>
<evidence type="ECO:0000313" key="18">
    <source>
        <dbReference type="EMBL" id="GMM56801.1"/>
    </source>
</evidence>
<dbReference type="Pfam" id="PF04815">
    <property type="entry name" value="Sec23_helical"/>
    <property type="match status" value="1"/>
</dbReference>